<reference evidence="3" key="1">
    <citation type="submission" date="2021-10" db="EMBL/GenBank/DDBJ databases">
        <title>Roseicella aerolatum sp. nov., isolated from aerosols of e-waste dismantling site.</title>
        <authorList>
            <person name="Qin T."/>
        </authorList>
    </citation>
    <scope>NUCLEOTIDE SEQUENCE</scope>
    <source>
        <strain evidence="3">GB24</strain>
    </source>
</reference>
<gene>
    <name evidence="3" type="ORF">LHA35_13640</name>
</gene>
<keyword evidence="4" id="KW-1185">Reference proteome</keyword>
<dbReference type="InterPro" id="IPR036873">
    <property type="entry name" value="Rhodanese-like_dom_sf"/>
</dbReference>
<evidence type="ECO:0000259" key="2">
    <source>
        <dbReference type="PROSITE" id="PS50206"/>
    </source>
</evidence>
<feature type="domain" description="Rhodanese" evidence="2">
    <location>
        <begin position="14"/>
        <end position="103"/>
    </location>
</feature>
<dbReference type="EMBL" id="JAJAQI010000018">
    <property type="protein sequence ID" value="MCB4822775.1"/>
    <property type="molecule type" value="Genomic_DNA"/>
</dbReference>
<dbReference type="PROSITE" id="PS50206">
    <property type="entry name" value="RHODANESE_3"/>
    <property type="match status" value="1"/>
</dbReference>
<evidence type="ECO:0000256" key="1">
    <source>
        <dbReference type="SAM" id="Phobius"/>
    </source>
</evidence>
<proteinExistence type="predicted"/>
<dbReference type="SMART" id="SM00450">
    <property type="entry name" value="RHOD"/>
    <property type="match status" value="1"/>
</dbReference>
<dbReference type="SUPFAM" id="SSF52821">
    <property type="entry name" value="Rhodanese/Cell cycle control phosphatase"/>
    <property type="match status" value="1"/>
</dbReference>
<dbReference type="InterPro" id="IPR050229">
    <property type="entry name" value="GlpE_sulfurtransferase"/>
</dbReference>
<evidence type="ECO:0000313" key="4">
    <source>
        <dbReference type="Proteomes" id="UP001139311"/>
    </source>
</evidence>
<dbReference type="PANTHER" id="PTHR43031">
    <property type="entry name" value="FAD-DEPENDENT OXIDOREDUCTASE"/>
    <property type="match status" value="1"/>
</dbReference>
<keyword evidence="1" id="KW-0472">Membrane</keyword>
<name>A0A9X1LB31_9PROT</name>
<dbReference type="Proteomes" id="UP001139311">
    <property type="component" value="Unassembled WGS sequence"/>
</dbReference>
<sequence>MLKTITPEEAARLLEQGATLVDVREPDEHARARIPGARNLPLSRLEEAELAVHQGRPVLFHCRSGARTQGSAQRLAAKAGACEAFVVAGGLEAWQRAGLPVAEDRRQPLELMRQVQIAAGALVLLGVLLGALVAPAFYALSAFVGAGLVFAGLTGTCGMARLLRLMPWNRAMAAG</sequence>
<keyword evidence="1" id="KW-1133">Transmembrane helix</keyword>
<protein>
    <submittedName>
        <fullName evidence="3">DUF2892 domain-containing protein</fullName>
    </submittedName>
</protein>
<comment type="caution">
    <text evidence="3">The sequence shown here is derived from an EMBL/GenBank/DDBJ whole genome shotgun (WGS) entry which is preliminary data.</text>
</comment>
<accession>A0A9X1LB31</accession>
<dbReference type="Pfam" id="PF00581">
    <property type="entry name" value="Rhodanese"/>
    <property type="match status" value="1"/>
</dbReference>
<dbReference type="PANTHER" id="PTHR43031:SF7">
    <property type="entry name" value="NITRIC OXIDE REDUCTASE FLRD-NAD(+) REDUCTASE"/>
    <property type="match status" value="1"/>
</dbReference>
<dbReference type="InterPro" id="IPR021309">
    <property type="entry name" value="YgaP-like_TM"/>
</dbReference>
<feature type="transmembrane region" description="Helical" evidence="1">
    <location>
        <begin position="115"/>
        <end position="137"/>
    </location>
</feature>
<dbReference type="Pfam" id="PF11127">
    <property type="entry name" value="YgaP-like_TM"/>
    <property type="match status" value="1"/>
</dbReference>
<dbReference type="InterPro" id="IPR001763">
    <property type="entry name" value="Rhodanese-like_dom"/>
</dbReference>
<dbReference type="AlphaFoldDB" id="A0A9X1LB31"/>
<dbReference type="RefSeq" id="WP_226608824.1">
    <property type="nucleotide sequence ID" value="NZ_JAJAQI010000018.1"/>
</dbReference>
<organism evidence="3 4">
    <name type="scientific">Roseicella aerolata</name>
    <dbReference type="NCBI Taxonomy" id="2883479"/>
    <lineage>
        <taxon>Bacteria</taxon>
        <taxon>Pseudomonadati</taxon>
        <taxon>Pseudomonadota</taxon>
        <taxon>Alphaproteobacteria</taxon>
        <taxon>Acetobacterales</taxon>
        <taxon>Roseomonadaceae</taxon>
        <taxon>Roseicella</taxon>
    </lineage>
</organism>
<dbReference type="Gene3D" id="3.40.250.10">
    <property type="entry name" value="Rhodanese-like domain"/>
    <property type="match status" value="1"/>
</dbReference>
<feature type="transmembrane region" description="Helical" evidence="1">
    <location>
        <begin position="143"/>
        <end position="163"/>
    </location>
</feature>
<dbReference type="Gene3D" id="6.10.140.1340">
    <property type="match status" value="1"/>
</dbReference>
<evidence type="ECO:0000313" key="3">
    <source>
        <dbReference type="EMBL" id="MCB4822775.1"/>
    </source>
</evidence>
<keyword evidence="1" id="KW-0812">Transmembrane</keyword>